<evidence type="ECO:0000313" key="2">
    <source>
        <dbReference type="EMBL" id="GAA3924507.1"/>
    </source>
</evidence>
<dbReference type="EMBL" id="BAABDH010000016">
    <property type="protein sequence ID" value="GAA3924507.1"/>
    <property type="molecule type" value="Genomic_DNA"/>
</dbReference>
<feature type="coiled-coil region" evidence="1">
    <location>
        <begin position="35"/>
        <end position="62"/>
    </location>
</feature>
<gene>
    <name evidence="2" type="ORF">GCM10022406_08270</name>
</gene>
<reference evidence="3" key="1">
    <citation type="journal article" date="2019" name="Int. J. Syst. Evol. Microbiol.">
        <title>The Global Catalogue of Microorganisms (GCM) 10K type strain sequencing project: providing services to taxonomists for standard genome sequencing and annotation.</title>
        <authorList>
            <consortium name="The Broad Institute Genomics Platform"/>
            <consortium name="The Broad Institute Genome Sequencing Center for Infectious Disease"/>
            <person name="Wu L."/>
            <person name="Ma J."/>
        </authorList>
    </citation>
    <scope>NUCLEOTIDE SEQUENCE [LARGE SCALE GENOMIC DNA]</scope>
    <source>
        <strain evidence="3">JCM 17214</strain>
    </source>
</reference>
<comment type="caution">
    <text evidence="2">The sequence shown here is derived from an EMBL/GenBank/DDBJ whole genome shotgun (WGS) entry which is preliminary data.</text>
</comment>
<sequence>MQELRLTLAARGLVYDGASGSFPAPAALPEPPPDLEEATYRLLQCRARIQGLELELQTLRRRAAPYVARLAGAPALRTYPGPVASPDDEQNWLTLFELEARCQLRDKCGATARRRLEARLAGGRREAGLLAEALETPPDAEPPR</sequence>
<keyword evidence="1" id="KW-0175">Coiled coil</keyword>
<name>A0ABP7MKK4_9BACT</name>
<accession>A0ABP7MKK4</accession>
<dbReference type="Proteomes" id="UP001499909">
    <property type="component" value="Unassembled WGS sequence"/>
</dbReference>
<proteinExistence type="predicted"/>
<keyword evidence="3" id="KW-1185">Reference proteome</keyword>
<dbReference type="RefSeq" id="WP_345110485.1">
    <property type="nucleotide sequence ID" value="NZ_BAABDH010000016.1"/>
</dbReference>
<evidence type="ECO:0000256" key="1">
    <source>
        <dbReference type="SAM" id="Coils"/>
    </source>
</evidence>
<evidence type="ECO:0000313" key="3">
    <source>
        <dbReference type="Proteomes" id="UP001499909"/>
    </source>
</evidence>
<protein>
    <submittedName>
        <fullName evidence="2">Uncharacterized protein</fullName>
    </submittedName>
</protein>
<organism evidence="2 3">
    <name type="scientific">Hymenobacter algoricola</name>
    <dbReference type="NCBI Taxonomy" id="486267"/>
    <lineage>
        <taxon>Bacteria</taxon>
        <taxon>Pseudomonadati</taxon>
        <taxon>Bacteroidota</taxon>
        <taxon>Cytophagia</taxon>
        <taxon>Cytophagales</taxon>
        <taxon>Hymenobacteraceae</taxon>
        <taxon>Hymenobacter</taxon>
    </lineage>
</organism>